<feature type="transmembrane region" description="Helical" evidence="5">
    <location>
        <begin position="38"/>
        <end position="59"/>
    </location>
</feature>
<feature type="transmembrane region" description="Helical" evidence="5">
    <location>
        <begin position="71"/>
        <end position="95"/>
    </location>
</feature>
<feature type="transmembrane region" description="Helical" evidence="5">
    <location>
        <begin position="101"/>
        <end position="120"/>
    </location>
</feature>
<gene>
    <name evidence="6" type="ORF">SAMN04490355_105223</name>
</gene>
<protein>
    <submittedName>
        <fullName evidence="6">Predicted Na+-dependent transporter</fullName>
    </submittedName>
</protein>
<evidence type="ECO:0000256" key="5">
    <source>
        <dbReference type="SAM" id="Phobius"/>
    </source>
</evidence>
<feature type="transmembrane region" description="Helical" evidence="5">
    <location>
        <begin position="165"/>
        <end position="184"/>
    </location>
</feature>
<dbReference type="InterPro" id="IPR002657">
    <property type="entry name" value="BilAc:Na_symport/Acr3"/>
</dbReference>
<proteinExistence type="predicted"/>
<keyword evidence="7" id="KW-1185">Reference proteome</keyword>
<dbReference type="Gene3D" id="1.20.1530.20">
    <property type="match status" value="1"/>
</dbReference>
<evidence type="ECO:0000313" key="7">
    <source>
        <dbReference type="Proteomes" id="UP000199520"/>
    </source>
</evidence>
<dbReference type="InterPro" id="IPR038770">
    <property type="entry name" value="Na+/solute_symporter_sf"/>
</dbReference>
<feature type="transmembrane region" description="Helical" evidence="5">
    <location>
        <begin position="12"/>
        <end position="32"/>
    </location>
</feature>
<dbReference type="PANTHER" id="PTHR10361:SF28">
    <property type="entry name" value="P3 PROTEIN-RELATED"/>
    <property type="match status" value="1"/>
</dbReference>
<evidence type="ECO:0000256" key="1">
    <source>
        <dbReference type="ARBA" id="ARBA00004141"/>
    </source>
</evidence>
<dbReference type="Pfam" id="PF01758">
    <property type="entry name" value="SBF"/>
    <property type="match status" value="1"/>
</dbReference>
<dbReference type="GO" id="GO:0016020">
    <property type="term" value="C:membrane"/>
    <property type="evidence" value="ECO:0007669"/>
    <property type="project" value="UniProtKB-SubCell"/>
</dbReference>
<organism evidence="6 7">
    <name type="scientific">Pelosinus propionicus DSM 13327</name>
    <dbReference type="NCBI Taxonomy" id="1123291"/>
    <lineage>
        <taxon>Bacteria</taxon>
        <taxon>Bacillati</taxon>
        <taxon>Bacillota</taxon>
        <taxon>Negativicutes</taxon>
        <taxon>Selenomonadales</taxon>
        <taxon>Sporomusaceae</taxon>
        <taxon>Pelosinus</taxon>
    </lineage>
</organism>
<dbReference type="AlphaFoldDB" id="A0A1I4NV17"/>
<evidence type="ECO:0000313" key="6">
    <source>
        <dbReference type="EMBL" id="SFM18973.1"/>
    </source>
</evidence>
<dbReference type="OrthoDB" id="1551454at2"/>
<dbReference type="InterPro" id="IPR004710">
    <property type="entry name" value="Bilac:Na_transpt"/>
</dbReference>
<evidence type="ECO:0000256" key="4">
    <source>
        <dbReference type="ARBA" id="ARBA00023136"/>
    </source>
</evidence>
<comment type="subcellular location">
    <subcellularLocation>
        <location evidence="1">Membrane</location>
        <topology evidence="1">Multi-pass membrane protein</topology>
    </subcellularLocation>
</comment>
<accession>A0A1I4NV17</accession>
<reference evidence="7" key="1">
    <citation type="submission" date="2016-10" db="EMBL/GenBank/DDBJ databases">
        <authorList>
            <person name="Varghese N."/>
            <person name="Submissions S."/>
        </authorList>
    </citation>
    <scope>NUCLEOTIDE SEQUENCE [LARGE SCALE GENOMIC DNA]</scope>
    <source>
        <strain evidence="7">DSM 13327</strain>
    </source>
</reference>
<evidence type="ECO:0000256" key="3">
    <source>
        <dbReference type="ARBA" id="ARBA00022989"/>
    </source>
</evidence>
<dbReference type="STRING" id="1123291.SAMN04490355_105223"/>
<keyword evidence="3 5" id="KW-1133">Transmembrane helix</keyword>
<name>A0A1I4NV17_9FIRM</name>
<sequence>MTIFFIQLNDWLSKNMFIVVLSGLFLGIFLPIADSPILRLIVVALFAYMTFITALGTSFKEFTTVLKKPWIPIWVLILVHFVTPLTAWAVGMIFYPNDPDIRLGYLIGSSIPIGVTSIIWTSLIKGDLGISFVAVTLDTFIVPTVLPLFFHIVVGQTIDISYVKMVIDLMLMVTLPSLIGMFLHDWTKGRSVNFARSIGGATSKGALFLVILINSAVVMPQINWDISIIKTLLVTLFVVSASFFVGYLGSFALKERTQSIIQTMIFNVGIRNNACGLVIALTYFPPRVAVPMTLAILYQQPLATIVSHLYKRLQTS</sequence>
<keyword evidence="4 5" id="KW-0472">Membrane</keyword>
<dbReference type="RefSeq" id="WP_090942390.1">
    <property type="nucleotide sequence ID" value="NZ_FOTS01000052.1"/>
</dbReference>
<feature type="transmembrane region" description="Helical" evidence="5">
    <location>
        <begin position="205"/>
        <end position="222"/>
    </location>
</feature>
<feature type="transmembrane region" description="Helical" evidence="5">
    <location>
        <begin position="228"/>
        <end position="253"/>
    </location>
</feature>
<dbReference type="EMBL" id="FOTS01000052">
    <property type="protein sequence ID" value="SFM18973.1"/>
    <property type="molecule type" value="Genomic_DNA"/>
</dbReference>
<evidence type="ECO:0000256" key="2">
    <source>
        <dbReference type="ARBA" id="ARBA00022692"/>
    </source>
</evidence>
<dbReference type="PANTHER" id="PTHR10361">
    <property type="entry name" value="SODIUM-BILE ACID COTRANSPORTER"/>
    <property type="match status" value="1"/>
</dbReference>
<feature type="transmembrane region" description="Helical" evidence="5">
    <location>
        <begin position="132"/>
        <end position="153"/>
    </location>
</feature>
<dbReference type="Proteomes" id="UP000199520">
    <property type="component" value="Unassembled WGS sequence"/>
</dbReference>
<keyword evidence="2 5" id="KW-0812">Transmembrane</keyword>